<dbReference type="Gene3D" id="3.90.176.10">
    <property type="entry name" value="Toxin ADP-ribosyltransferase, Chain A, domain 1"/>
    <property type="match status" value="1"/>
</dbReference>
<dbReference type="GO" id="GO:0016740">
    <property type="term" value="F:transferase activity"/>
    <property type="evidence" value="ECO:0007669"/>
    <property type="project" value="UniProtKB-KW"/>
</dbReference>
<sequence length="607" mass="65711">MRNTSRFFEPMLVERVFEARTAGKGGQFKKGGGRVEAGAEAQHTQKEVKNLIASNAAHLQSEGELDVRQSVSTYTGMGYRGINVYLRGKNSDGSKPLPPSSKTWGAADGMDTAFEKHGVVLEKEAVLYRGMHAKAISKFEEEGSTVRDKGFVSASASLRMADHFSSGGLPILRMHVPAGTRVLAGSTSEQELILPRGGHMRVGKTRAMYAHPDGSVKAEPPTYSGSARVEFRTVLIKDVYYTAPKSVSKLPPTTGDMYEGEQYHAFRPMETRAVLSAGFLDRITWGEFDVEVVKPGEKQPASESTRFNPFIPLERRMSGLGGQFAKGGGRVPGRANTETGRALEAALAETGPLLQRHAELLAILDSPAFYSSRTSDYQRHVVTQEWQTVAPAGNAAKKKVFEAAAAHAESLQQHQPAIDPHAEKWAGVNIEHRVIVSHPDLPAGSMDSEALAYVVKPDKWMKARDRYVVADTPTVAMNAALRGEQPITSGIKQRISEANYLTKGVTTSDGVVNRTMALTPEHAASITPGDTWESAGFQSVQTGSMSSYDRVHDNPGTVNVSMNIRVPAGTHASDVGVGELILRPGKMTIVSSEFKQGVQDVVAEWNP</sequence>
<dbReference type="GO" id="GO:0005576">
    <property type="term" value="C:extracellular region"/>
    <property type="evidence" value="ECO:0007669"/>
    <property type="project" value="InterPro"/>
</dbReference>
<protein>
    <submittedName>
        <fullName evidence="4">ADP ribosyltransferase</fullName>
    </submittedName>
</protein>
<evidence type="ECO:0000313" key="2">
    <source>
        <dbReference type="EMBL" id="CAB4198155.1"/>
    </source>
</evidence>
<name>A0A6J7X7N3_9CAUD</name>
<evidence type="ECO:0000313" key="4">
    <source>
        <dbReference type="EMBL" id="CAB5227129.1"/>
    </source>
</evidence>
<proteinExistence type="predicted"/>
<dbReference type="SUPFAM" id="SSF56399">
    <property type="entry name" value="ADP-ribosylation"/>
    <property type="match status" value="1"/>
</dbReference>
<organism evidence="4">
    <name type="scientific">uncultured Caudovirales phage</name>
    <dbReference type="NCBI Taxonomy" id="2100421"/>
    <lineage>
        <taxon>Viruses</taxon>
        <taxon>Duplodnaviria</taxon>
        <taxon>Heunggongvirae</taxon>
        <taxon>Uroviricota</taxon>
        <taxon>Caudoviricetes</taxon>
        <taxon>Peduoviridae</taxon>
        <taxon>Maltschvirus</taxon>
        <taxon>Maltschvirus maltsch</taxon>
    </lineage>
</organism>
<dbReference type="InterPro" id="IPR003540">
    <property type="entry name" value="ADP-ribosyltransferase"/>
</dbReference>
<evidence type="ECO:0000259" key="1">
    <source>
        <dbReference type="Pfam" id="PF03496"/>
    </source>
</evidence>
<evidence type="ECO:0000313" key="3">
    <source>
        <dbReference type="EMBL" id="CAB4210523.1"/>
    </source>
</evidence>
<feature type="domain" description="ADP ribosyltransferase" evidence="1">
    <location>
        <begin position="68"/>
        <end position="207"/>
    </location>
</feature>
<dbReference type="PROSITE" id="PS51996">
    <property type="entry name" value="TR_MART"/>
    <property type="match status" value="1"/>
</dbReference>
<dbReference type="EMBL" id="LR798370">
    <property type="protein sequence ID" value="CAB5227129.1"/>
    <property type="molecule type" value="Genomic_DNA"/>
</dbReference>
<dbReference type="EMBL" id="LR797265">
    <property type="protein sequence ID" value="CAB4198155.1"/>
    <property type="molecule type" value="Genomic_DNA"/>
</dbReference>
<gene>
    <name evidence="2" type="ORF">UFOVP1306_54</name>
    <name evidence="3" type="ORF">UFOVP1422_56</name>
    <name evidence="4" type="ORF">UFOVP1519_9</name>
</gene>
<reference evidence="4" key="1">
    <citation type="submission" date="2020-05" db="EMBL/GenBank/DDBJ databases">
        <authorList>
            <person name="Chiriac C."/>
            <person name="Salcher M."/>
            <person name="Ghai R."/>
            <person name="Kavagutti S V."/>
        </authorList>
    </citation>
    <scope>NUCLEOTIDE SEQUENCE</scope>
</reference>
<keyword evidence="4" id="KW-0808">Transferase</keyword>
<dbReference type="Pfam" id="PF03496">
    <property type="entry name" value="ADPrib_exo_Tox"/>
    <property type="match status" value="1"/>
</dbReference>
<accession>A0A6J7X7N3</accession>
<dbReference type="EMBL" id="LR797368">
    <property type="protein sequence ID" value="CAB4210523.1"/>
    <property type="molecule type" value="Genomic_DNA"/>
</dbReference>